<dbReference type="SUPFAM" id="SSF55166">
    <property type="entry name" value="Hedgehog/DD-peptidase"/>
    <property type="match status" value="1"/>
</dbReference>
<proteinExistence type="predicted"/>
<gene>
    <name evidence="3" type="ORF">J4G33_03600</name>
</gene>
<name>A0A939RV84_9CELL</name>
<evidence type="ECO:0000256" key="1">
    <source>
        <dbReference type="SAM" id="MobiDB-lite"/>
    </source>
</evidence>
<evidence type="ECO:0000313" key="3">
    <source>
        <dbReference type="EMBL" id="MBO1750881.1"/>
    </source>
</evidence>
<keyword evidence="4" id="KW-1185">Reference proteome</keyword>
<dbReference type="InterPro" id="IPR052179">
    <property type="entry name" value="DD-CPase-like"/>
</dbReference>
<protein>
    <submittedName>
        <fullName evidence="3">M15 family metallopeptidase</fullName>
    </submittedName>
</protein>
<feature type="domain" description="D-alanyl-D-alanine carboxypeptidase-like core" evidence="2">
    <location>
        <begin position="140"/>
        <end position="250"/>
    </location>
</feature>
<dbReference type="GO" id="GO:0008233">
    <property type="term" value="F:peptidase activity"/>
    <property type="evidence" value="ECO:0007669"/>
    <property type="project" value="InterPro"/>
</dbReference>
<accession>A0A939RV84</accession>
<evidence type="ECO:0000259" key="2">
    <source>
        <dbReference type="Pfam" id="PF02557"/>
    </source>
</evidence>
<dbReference type="Pfam" id="PF02557">
    <property type="entry name" value="VanY"/>
    <property type="match status" value="1"/>
</dbReference>
<dbReference type="InterPro" id="IPR009045">
    <property type="entry name" value="Zn_M74/Hedgehog-like"/>
</dbReference>
<dbReference type="EMBL" id="JAGEMK010000001">
    <property type="protein sequence ID" value="MBO1750881.1"/>
    <property type="molecule type" value="Genomic_DNA"/>
</dbReference>
<reference evidence="3" key="1">
    <citation type="submission" date="2021-03" db="EMBL/GenBank/DDBJ databases">
        <title>Actinotalea soli sp. nov., isolated from soil.</title>
        <authorList>
            <person name="Ping W."/>
            <person name="Zhang J."/>
        </authorList>
    </citation>
    <scope>NUCLEOTIDE SEQUENCE</scope>
    <source>
        <strain evidence="3">BY-33</strain>
    </source>
</reference>
<dbReference type="Proteomes" id="UP000664209">
    <property type="component" value="Unassembled WGS sequence"/>
</dbReference>
<sequence>MTSRRELRPTPSRGAATSRKPGLRASRWVPRTAVLTALATATIGLPVADALSPEDQVPNPVAQTVDDGYPSAHEVLSSLTLQTTPTSLLAAVQGVSQVSGGSSRSLERDPLPGCDGQPRPGGANGQIPASDLCTLWDGNHMLRGDAAVAIAELNQNFRAVFSRDLCLTDSYRTLASQRRLIYQKPGLAATPGRSNHGWGLAVDLCSSETGSSTVMQWLLENGPTYGWDNPDWARSGGSGPYEPWHWEYFPGTDSMGSTNG</sequence>
<dbReference type="InterPro" id="IPR003709">
    <property type="entry name" value="VanY-like_core_dom"/>
</dbReference>
<organism evidence="3 4">
    <name type="scientific">Actinotalea soli</name>
    <dbReference type="NCBI Taxonomy" id="2819234"/>
    <lineage>
        <taxon>Bacteria</taxon>
        <taxon>Bacillati</taxon>
        <taxon>Actinomycetota</taxon>
        <taxon>Actinomycetes</taxon>
        <taxon>Micrococcales</taxon>
        <taxon>Cellulomonadaceae</taxon>
        <taxon>Actinotalea</taxon>
    </lineage>
</organism>
<dbReference type="GO" id="GO:0006508">
    <property type="term" value="P:proteolysis"/>
    <property type="evidence" value="ECO:0007669"/>
    <property type="project" value="InterPro"/>
</dbReference>
<comment type="caution">
    <text evidence="3">The sequence shown here is derived from an EMBL/GenBank/DDBJ whole genome shotgun (WGS) entry which is preliminary data.</text>
</comment>
<dbReference type="CDD" id="cd14814">
    <property type="entry name" value="Peptidase_M15"/>
    <property type="match status" value="1"/>
</dbReference>
<dbReference type="PANTHER" id="PTHR34385:SF1">
    <property type="entry name" value="PEPTIDOGLYCAN L-ALANYL-D-GLUTAMATE ENDOPEPTIDASE CWLK"/>
    <property type="match status" value="1"/>
</dbReference>
<evidence type="ECO:0000313" key="4">
    <source>
        <dbReference type="Proteomes" id="UP000664209"/>
    </source>
</evidence>
<dbReference type="PANTHER" id="PTHR34385">
    <property type="entry name" value="D-ALANYL-D-ALANINE CARBOXYPEPTIDASE"/>
    <property type="match status" value="1"/>
</dbReference>
<feature type="region of interest" description="Disordered" evidence="1">
    <location>
        <begin position="1"/>
        <end position="25"/>
    </location>
</feature>
<dbReference type="AlphaFoldDB" id="A0A939RV84"/>
<feature type="region of interest" description="Disordered" evidence="1">
    <location>
        <begin position="99"/>
        <end position="126"/>
    </location>
</feature>
<dbReference type="Gene3D" id="3.30.1380.10">
    <property type="match status" value="1"/>
</dbReference>
<dbReference type="RefSeq" id="WP_208054492.1">
    <property type="nucleotide sequence ID" value="NZ_JAGEMK010000001.1"/>
</dbReference>